<keyword evidence="4" id="KW-1185">Reference proteome</keyword>
<protein>
    <submittedName>
        <fullName evidence="3">Uncharacterized protein</fullName>
    </submittedName>
</protein>
<proteinExistence type="predicted"/>
<sequence length="347" mass="39237">MCNLVREASSAIQDVDEQVLSSDYIRHEVIGLKKGPGGVASCSGFKPFGFEPVSFDYSDPEAHFANYDAIRLWEKYFAFVLREWNLDEHGERMGNSELNFLIERLSAAATQLDHYGPLLVAEYAGVRNAPVRRVQGINKRRTLLNGFLYSAEVALEVYYKKRNVLPTLRQRRPVTKRSTTEPTQESNETRSSNSELEEEESRRSRKLLRKLFSGFISDSTLITCVTLFTVASAILSAYGFSVAIQTPKDASWDSPEFYNTAQNALMQLLGLYVTIVPALRHKNLQSSYHRWSWVLAGLSFIAPFIAIGYFLRGPDASQLVLFVGSAIQSAIILQLIWAVDDMERKRK</sequence>
<accession>A0AAN7ZBX0</accession>
<keyword evidence="2" id="KW-1133">Transmembrane helix</keyword>
<name>A0AAN7ZBX0_9PEZI</name>
<dbReference type="EMBL" id="JAWHQM010000034">
    <property type="protein sequence ID" value="KAK5633638.1"/>
    <property type="molecule type" value="Genomic_DNA"/>
</dbReference>
<organism evidence="3 4">
    <name type="scientific">Xylaria bambusicola</name>
    <dbReference type="NCBI Taxonomy" id="326684"/>
    <lineage>
        <taxon>Eukaryota</taxon>
        <taxon>Fungi</taxon>
        <taxon>Dikarya</taxon>
        <taxon>Ascomycota</taxon>
        <taxon>Pezizomycotina</taxon>
        <taxon>Sordariomycetes</taxon>
        <taxon>Xylariomycetidae</taxon>
        <taxon>Xylariales</taxon>
        <taxon>Xylariaceae</taxon>
        <taxon>Xylaria</taxon>
    </lineage>
</organism>
<dbReference type="Proteomes" id="UP001305414">
    <property type="component" value="Unassembled WGS sequence"/>
</dbReference>
<feature type="region of interest" description="Disordered" evidence="1">
    <location>
        <begin position="170"/>
        <end position="199"/>
    </location>
</feature>
<dbReference type="AlphaFoldDB" id="A0AAN7ZBX0"/>
<evidence type="ECO:0000256" key="2">
    <source>
        <dbReference type="SAM" id="Phobius"/>
    </source>
</evidence>
<comment type="caution">
    <text evidence="3">The sequence shown here is derived from an EMBL/GenBank/DDBJ whole genome shotgun (WGS) entry which is preliminary data.</text>
</comment>
<keyword evidence="2" id="KW-0812">Transmembrane</keyword>
<reference evidence="3 4" key="1">
    <citation type="submission" date="2023-10" db="EMBL/GenBank/DDBJ databases">
        <title>Draft genome sequence of Xylaria bambusicola isolate GMP-LS, the root and basal stem rot pathogen of sugarcane in Indonesia.</title>
        <authorList>
            <person name="Selvaraj P."/>
            <person name="Muralishankar V."/>
            <person name="Muruganantham S."/>
            <person name="Sp S."/>
            <person name="Haryani S."/>
            <person name="Lau K.J.X."/>
            <person name="Naqvi N.I."/>
        </authorList>
    </citation>
    <scope>NUCLEOTIDE SEQUENCE [LARGE SCALE GENOMIC DNA]</scope>
    <source>
        <strain evidence="3">GMP-LS</strain>
    </source>
</reference>
<evidence type="ECO:0000256" key="1">
    <source>
        <dbReference type="SAM" id="MobiDB-lite"/>
    </source>
</evidence>
<feature type="transmembrane region" description="Helical" evidence="2">
    <location>
        <begin position="291"/>
        <end position="311"/>
    </location>
</feature>
<feature type="transmembrane region" description="Helical" evidence="2">
    <location>
        <begin position="260"/>
        <end position="279"/>
    </location>
</feature>
<feature type="compositionally biased region" description="Low complexity" evidence="1">
    <location>
        <begin position="185"/>
        <end position="194"/>
    </location>
</feature>
<feature type="transmembrane region" description="Helical" evidence="2">
    <location>
        <begin position="317"/>
        <end position="339"/>
    </location>
</feature>
<evidence type="ECO:0000313" key="4">
    <source>
        <dbReference type="Proteomes" id="UP001305414"/>
    </source>
</evidence>
<feature type="transmembrane region" description="Helical" evidence="2">
    <location>
        <begin position="211"/>
        <end position="240"/>
    </location>
</feature>
<keyword evidence="2" id="KW-0472">Membrane</keyword>
<gene>
    <name evidence="3" type="ORF">RRF57_009352</name>
</gene>
<evidence type="ECO:0000313" key="3">
    <source>
        <dbReference type="EMBL" id="KAK5633638.1"/>
    </source>
</evidence>